<name>A0A7W7C887_9PSEU</name>
<feature type="transmembrane region" description="Helical" evidence="1">
    <location>
        <begin position="85"/>
        <end position="107"/>
    </location>
</feature>
<accession>A0A7W7C887</accession>
<gene>
    <name evidence="2" type="ORF">HNR67_001314</name>
</gene>
<sequence length="111" mass="12096">MAEHSERRRHRGNSALTRARIVTAVAATLRWIGTIAAVVLVAHVVLTVGGANPANAITRFVASWADPLALGFRDLFMPEDPKARILVNYGLAAVFWLIVTSLVVKIIRRLG</sequence>
<reference evidence="2 3" key="1">
    <citation type="submission" date="2020-08" db="EMBL/GenBank/DDBJ databases">
        <title>Sequencing the genomes of 1000 actinobacteria strains.</title>
        <authorList>
            <person name="Klenk H.-P."/>
        </authorList>
    </citation>
    <scope>NUCLEOTIDE SEQUENCE [LARGE SCALE GENOMIC DNA]</scope>
    <source>
        <strain evidence="2 3">DSM 44230</strain>
    </source>
</reference>
<keyword evidence="1" id="KW-0472">Membrane</keyword>
<proteinExistence type="predicted"/>
<keyword evidence="1" id="KW-1133">Transmembrane helix</keyword>
<dbReference type="AlphaFoldDB" id="A0A7W7C887"/>
<evidence type="ECO:0000256" key="1">
    <source>
        <dbReference type="SAM" id="Phobius"/>
    </source>
</evidence>
<keyword evidence="3" id="KW-1185">Reference proteome</keyword>
<dbReference type="Proteomes" id="UP000533598">
    <property type="component" value="Unassembled WGS sequence"/>
</dbReference>
<organism evidence="2 3">
    <name type="scientific">Crossiella cryophila</name>
    <dbReference type="NCBI Taxonomy" id="43355"/>
    <lineage>
        <taxon>Bacteria</taxon>
        <taxon>Bacillati</taxon>
        <taxon>Actinomycetota</taxon>
        <taxon>Actinomycetes</taxon>
        <taxon>Pseudonocardiales</taxon>
        <taxon>Pseudonocardiaceae</taxon>
        <taxon>Crossiella</taxon>
    </lineage>
</organism>
<dbReference type="EMBL" id="JACHMH010000001">
    <property type="protein sequence ID" value="MBB4675196.1"/>
    <property type="molecule type" value="Genomic_DNA"/>
</dbReference>
<evidence type="ECO:0008006" key="4">
    <source>
        <dbReference type="Google" id="ProtNLM"/>
    </source>
</evidence>
<protein>
    <recommendedName>
        <fullName evidence="4">YGGT family protein</fullName>
    </recommendedName>
</protein>
<keyword evidence="1" id="KW-0812">Transmembrane</keyword>
<evidence type="ECO:0000313" key="2">
    <source>
        <dbReference type="EMBL" id="MBB4675196.1"/>
    </source>
</evidence>
<evidence type="ECO:0000313" key="3">
    <source>
        <dbReference type="Proteomes" id="UP000533598"/>
    </source>
</evidence>
<feature type="transmembrane region" description="Helical" evidence="1">
    <location>
        <begin position="21"/>
        <end position="46"/>
    </location>
</feature>
<dbReference type="RefSeq" id="WP_185001210.1">
    <property type="nucleotide sequence ID" value="NZ_BAAAUI010000053.1"/>
</dbReference>
<comment type="caution">
    <text evidence="2">The sequence shown here is derived from an EMBL/GenBank/DDBJ whole genome shotgun (WGS) entry which is preliminary data.</text>
</comment>